<feature type="binding site" evidence="4">
    <location>
        <position position="284"/>
    </location>
    <ligand>
        <name>1D-myo-inositol 2-(L-cysteinylamino)-2-deoxy-alpha-D-glucopyranoside</name>
        <dbReference type="ChEBI" id="CHEBI:58887"/>
    </ligand>
</feature>
<dbReference type="Gene3D" id="3.40.630.30">
    <property type="match status" value="1"/>
</dbReference>
<organism evidence="6 7">
    <name type="scientific">Haloechinothrix alba</name>
    <dbReference type="NCBI Taxonomy" id="664784"/>
    <lineage>
        <taxon>Bacteria</taxon>
        <taxon>Bacillati</taxon>
        <taxon>Actinomycetota</taxon>
        <taxon>Actinomycetes</taxon>
        <taxon>Pseudonocardiales</taxon>
        <taxon>Pseudonocardiaceae</taxon>
        <taxon>Haloechinothrix</taxon>
    </lineage>
</organism>
<gene>
    <name evidence="4" type="primary">mshD</name>
    <name evidence="6" type="ORF">SAMN06265360_105193</name>
</gene>
<name>A0A238W814_9PSEU</name>
<dbReference type="SUPFAM" id="SSF55729">
    <property type="entry name" value="Acyl-CoA N-acyltransferases (Nat)"/>
    <property type="match status" value="1"/>
</dbReference>
<dbReference type="NCBIfam" id="TIGR03448">
    <property type="entry name" value="mycothiol_MshD"/>
    <property type="match status" value="1"/>
</dbReference>
<dbReference type="GO" id="GO:0010125">
    <property type="term" value="P:mycothiol biosynthetic process"/>
    <property type="evidence" value="ECO:0007669"/>
    <property type="project" value="UniProtKB-UniRule"/>
</dbReference>
<comment type="subunit">
    <text evidence="4">Monomer.</text>
</comment>
<proteinExistence type="inferred from homology"/>
<evidence type="ECO:0000256" key="4">
    <source>
        <dbReference type="HAMAP-Rule" id="MF_01698"/>
    </source>
</evidence>
<accession>A0A238W814</accession>
<feature type="binding site" evidence="4">
    <location>
        <position position="179"/>
    </location>
    <ligand>
        <name>1D-myo-inositol 2-(L-cysteinylamino)-2-deoxy-alpha-D-glucopyranoside</name>
        <dbReference type="ChEBI" id="CHEBI:58887"/>
    </ligand>
</feature>
<dbReference type="OrthoDB" id="3208058at2"/>
<dbReference type="AlphaFoldDB" id="A0A238W814"/>
<evidence type="ECO:0000256" key="2">
    <source>
        <dbReference type="ARBA" id="ARBA00022737"/>
    </source>
</evidence>
<comment type="similarity">
    <text evidence="4">Belongs to the acetyltransferase family. MshD subfamily.</text>
</comment>
<comment type="catalytic activity">
    <reaction evidence="4">
        <text>1D-myo-inositol 2-(L-cysteinylamino)-2-deoxy-alpha-D-glucopyranoside + acetyl-CoA = mycothiol + CoA + H(+)</text>
        <dbReference type="Rhea" id="RHEA:26172"/>
        <dbReference type="ChEBI" id="CHEBI:15378"/>
        <dbReference type="ChEBI" id="CHEBI:16768"/>
        <dbReference type="ChEBI" id="CHEBI:57287"/>
        <dbReference type="ChEBI" id="CHEBI:57288"/>
        <dbReference type="ChEBI" id="CHEBI:58887"/>
        <dbReference type="EC" id="2.3.1.189"/>
    </reaction>
</comment>
<keyword evidence="3 4" id="KW-0012">Acyltransferase</keyword>
<feature type="binding site" evidence="4">
    <location>
        <position position="246"/>
    </location>
    <ligand>
        <name>1D-myo-inositol 2-(L-cysteinylamino)-2-deoxy-alpha-D-glucopyranoside</name>
        <dbReference type="ChEBI" id="CHEBI:58887"/>
    </ligand>
</feature>
<reference evidence="6 7" key="1">
    <citation type="submission" date="2017-06" db="EMBL/GenBank/DDBJ databases">
        <authorList>
            <person name="Kim H.J."/>
            <person name="Triplett B.A."/>
        </authorList>
    </citation>
    <scope>NUCLEOTIDE SEQUENCE [LARGE SCALE GENOMIC DNA]</scope>
    <source>
        <strain evidence="6 7">DSM 45207</strain>
    </source>
</reference>
<keyword evidence="2 4" id="KW-0677">Repeat</keyword>
<comment type="caution">
    <text evidence="4">Lacks conserved residue(s) required for the propagation of feature annotation.</text>
</comment>
<dbReference type="Proteomes" id="UP000198348">
    <property type="component" value="Unassembled WGS sequence"/>
</dbReference>
<dbReference type="RefSeq" id="WP_089300505.1">
    <property type="nucleotide sequence ID" value="NZ_FZNW01000005.1"/>
</dbReference>
<dbReference type="InterPro" id="IPR016181">
    <property type="entry name" value="Acyl_CoA_acyltransferase"/>
</dbReference>
<feature type="binding site" evidence="4">
    <location>
        <begin position="257"/>
        <end position="263"/>
    </location>
    <ligand>
        <name>acetyl-CoA</name>
        <dbReference type="ChEBI" id="CHEBI:57288"/>
        <label>2</label>
    </ligand>
</feature>
<dbReference type="EC" id="2.3.1.189" evidence="4"/>
<dbReference type="HAMAP" id="MF_01698">
    <property type="entry name" value="MshD"/>
    <property type="match status" value="1"/>
</dbReference>
<protein>
    <recommendedName>
        <fullName evidence="4">Mycothiol acetyltransferase</fullName>
        <shortName evidence="4">MSH acetyltransferase</shortName>
        <ecNumber evidence="4">2.3.1.189</ecNumber>
    </recommendedName>
    <alternativeName>
        <fullName evidence="4">Mycothiol synthase</fullName>
    </alternativeName>
</protein>
<evidence type="ECO:0000313" key="6">
    <source>
        <dbReference type="EMBL" id="SNR42434.1"/>
    </source>
</evidence>
<keyword evidence="1 4" id="KW-0808">Transferase</keyword>
<feature type="domain" description="N-acetyltransferase" evidence="5">
    <location>
        <begin position="152"/>
        <end position="314"/>
    </location>
</feature>
<dbReference type="CDD" id="cd04301">
    <property type="entry name" value="NAT_SF"/>
    <property type="match status" value="1"/>
</dbReference>
<dbReference type="PIRSF" id="PIRSF021524">
    <property type="entry name" value="MSH_acetyltransferase"/>
    <property type="match status" value="1"/>
</dbReference>
<dbReference type="PROSITE" id="PS51186">
    <property type="entry name" value="GNAT"/>
    <property type="match status" value="2"/>
</dbReference>
<dbReference type="InterPro" id="IPR000182">
    <property type="entry name" value="GNAT_dom"/>
</dbReference>
<dbReference type="Pfam" id="PF00583">
    <property type="entry name" value="Acetyltransf_1"/>
    <property type="match status" value="2"/>
</dbReference>
<dbReference type="PANTHER" id="PTHR43877">
    <property type="entry name" value="AMINOALKYLPHOSPHONATE N-ACETYLTRANSFERASE-RELATED-RELATED"/>
    <property type="match status" value="1"/>
</dbReference>
<evidence type="ECO:0000313" key="7">
    <source>
        <dbReference type="Proteomes" id="UP000198348"/>
    </source>
</evidence>
<comment type="function">
    <text evidence="4">Catalyzes the transfer of acetyl from acetyl-CoA to desacetylmycothiol (Cys-GlcN-Ins) to form mycothiol.</text>
</comment>
<sequence>MPHVVWVDELNAEHQPAVLELLRAVRASDGRPDPGPRGGLPEDLSTGPYALAYQDAELVGFAQLDQRGDAFGREVAELFVHPELRGRGHGGSLAAAVTERASRTLRYWSHGDHPAAARIARRAGLRRVRELLRMRADLTSCALGEPRLPADVRVRTFVPGQDERAVIDVNARAFAWHPEQGALTVDELRATEQQEWFDPGGFFLAERSAGSANAGEPEGPAGGLLGFHWTKVHPPDPDGRDVEVGEVYVVGVDPQAHGRGLGTALTLAGLRYLAERGLREVILYVEGDNPAAITVYNRLGFGTESTDVQYELAR</sequence>
<dbReference type="EMBL" id="FZNW01000005">
    <property type="protein sequence ID" value="SNR42434.1"/>
    <property type="molecule type" value="Genomic_DNA"/>
</dbReference>
<feature type="binding site" evidence="4">
    <location>
        <begin position="250"/>
        <end position="252"/>
    </location>
    <ligand>
        <name>acetyl-CoA</name>
        <dbReference type="ChEBI" id="CHEBI:57288"/>
        <label>2</label>
    </ligand>
</feature>
<evidence type="ECO:0000256" key="1">
    <source>
        <dbReference type="ARBA" id="ARBA00022679"/>
    </source>
</evidence>
<feature type="domain" description="N-acetyltransferase" evidence="5">
    <location>
        <begin position="5"/>
        <end position="139"/>
    </location>
</feature>
<dbReference type="GO" id="GO:0035447">
    <property type="term" value="F:mycothiol synthase activity"/>
    <property type="evidence" value="ECO:0007669"/>
    <property type="project" value="UniProtKB-UniRule"/>
</dbReference>
<evidence type="ECO:0000256" key="3">
    <source>
        <dbReference type="ARBA" id="ARBA00023315"/>
    </source>
</evidence>
<dbReference type="InterPro" id="IPR017813">
    <property type="entry name" value="Mycothiol_AcTrfase"/>
</dbReference>
<feature type="binding site" evidence="4">
    <location>
        <begin position="78"/>
        <end position="80"/>
    </location>
    <ligand>
        <name>acetyl-CoA</name>
        <dbReference type="ChEBI" id="CHEBI:57288"/>
        <label>1</label>
    </ligand>
</feature>
<keyword evidence="7" id="KW-1185">Reference proteome</keyword>
<feature type="binding site" evidence="4">
    <location>
        <position position="231"/>
    </location>
    <ligand>
        <name>1D-myo-inositol 2-(L-cysteinylamino)-2-deoxy-alpha-D-glucopyranoside</name>
        <dbReference type="ChEBI" id="CHEBI:58887"/>
    </ligand>
</feature>
<dbReference type="InterPro" id="IPR050832">
    <property type="entry name" value="Bact_Acetyltransf"/>
</dbReference>
<evidence type="ECO:0000259" key="5">
    <source>
        <dbReference type="PROSITE" id="PS51186"/>
    </source>
</evidence>